<feature type="region of interest" description="Disordered" evidence="4">
    <location>
        <begin position="24"/>
        <end position="75"/>
    </location>
</feature>
<dbReference type="Gene3D" id="3.90.1720.30">
    <property type="entry name" value="PPPDE domains"/>
    <property type="match status" value="1"/>
</dbReference>
<evidence type="ECO:0000259" key="5">
    <source>
        <dbReference type="PROSITE" id="PS51858"/>
    </source>
</evidence>
<feature type="compositionally biased region" description="Basic and acidic residues" evidence="4">
    <location>
        <begin position="44"/>
        <end position="56"/>
    </location>
</feature>
<proteinExistence type="inferred from homology"/>
<dbReference type="Pfam" id="PF05903">
    <property type="entry name" value="Peptidase_C97"/>
    <property type="match status" value="1"/>
</dbReference>
<comment type="similarity">
    <text evidence="1">Belongs to the DeSI family.</text>
</comment>
<comment type="caution">
    <text evidence="6">The sequence shown here is derived from an EMBL/GenBank/DDBJ whole genome shotgun (WGS) entry which is preliminary data.</text>
</comment>
<keyword evidence="7" id="KW-1185">Reference proteome</keyword>
<evidence type="ECO:0000256" key="3">
    <source>
        <dbReference type="ARBA" id="ARBA00022801"/>
    </source>
</evidence>
<accession>A0ABP0QXH2</accession>
<feature type="domain" description="PPPDE" evidence="5">
    <location>
        <begin position="112"/>
        <end position="269"/>
    </location>
</feature>
<dbReference type="PROSITE" id="PS51858">
    <property type="entry name" value="PPPDE"/>
    <property type="match status" value="1"/>
</dbReference>
<dbReference type="PANTHER" id="PTHR12378:SF9">
    <property type="entry name" value="OS06G0107000 PROTEIN"/>
    <property type="match status" value="1"/>
</dbReference>
<sequence length="269" mass="30686">MNTRNEQMAKKILKRRQQLAFGSLEVNVEQTQPAEDEEGPPQESCEKQKCDADRPHMSFIAGSDPETCDASDPTSDACEAQQFDIYTPRFLIHTPRSPKELKTLPKRRRRGHRVRLHIYDVSHEPVVQHLNQFLAYKDAPVKLGGIFHAGIEINKMEWSFGSGMESEISQTGVKSSVPTQNPQHNFRQTVYLGRTTLTREEISMTLANMAEEYSAEGYDLLRRNCCHFADDLCRRIGVKRPPRWLLRLAKIGAAVDEVLPEAVRDALPW</sequence>
<evidence type="ECO:0000313" key="7">
    <source>
        <dbReference type="Proteomes" id="UP001642464"/>
    </source>
</evidence>
<dbReference type="SMART" id="SM01179">
    <property type="entry name" value="DUF862"/>
    <property type="match status" value="1"/>
</dbReference>
<evidence type="ECO:0000313" key="6">
    <source>
        <dbReference type="EMBL" id="CAK9092540.1"/>
    </source>
</evidence>
<dbReference type="Proteomes" id="UP001642464">
    <property type="component" value="Unassembled WGS sequence"/>
</dbReference>
<evidence type="ECO:0000256" key="1">
    <source>
        <dbReference type="ARBA" id="ARBA00008140"/>
    </source>
</evidence>
<protein>
    <submittedName>
        <fullName evidence="6">DeSI-like protein At4g17486</fullName>
    </submittedName>
</protein>
<evidence type="ECO:0000256" key="4">
    <source>
        <dbReference type="SAM" id="MobiDB-lite"/>
    </source>
</evidence>
<dbReference type="PANTHER" id="PTHR12378">
    <property type="entry name" value="DESUMOYLATING ISOPEPTIDASE"/>
    <property type="match status" value="1"/>
</dbReference>
<dbReference type="InterPro" id="IPR008580">
    <property type="entry name" value="PPPDE_dom"/>
</dbReference>
<dbReference type="EMBL" id="CAXAMM010040329">
    <property type="protein sequence ID" value="CAK9092540.1"/>
    <property type="molecule type" value="Genomic_DNA"/>
</dbReference>
<keyword evidence="3" id="KW-0378">Hydrolase</keyword>
<dbReference type="InterPro" id="IPR042266">
    <property type="entry name" value="PPPDE_sf"/>
</dbReference>
<reference evidence="6 7" key="1">
    <citation type="submission" date="2024-02" db="EMBL/GenBank/DDBJ databases">
        <authorList>
            <person name="Chen Y."/>
            <person name="Shah S."/>
            <person name="Dougan E. K."/>
            <person name="Thang M."/>
            <person name="Chan C."/>
        </authorList>
    </citation>
    <scope>NUCLEOTIDE SEQUENCE [LARGE SCALE GENOMIC DNA]</scope>
</reference>
<name>A0ABP0QXH2_9DINO</name>
<keyword evidence="2" id="KW-0645">Protease</keyword>
<organism evidence="6 7">
    <name type="scientific">Durusdinium trenchii</name>
    <dbReference type="NCBI Taxonomy" id="1381693"/>
    <lineage>
        <taxon>Eukaryota</taxon>
        <taxon>Sar</taxon>
        <taxon>Alveolata</taxon>
        <taxon>Dinophyceae</taxon>
        <taxon>Suessiales</taxon>
        <taxon>Symbiodiniaceae</taxon>
        <taxon>Durusdinium</taxon>
    </lineage>
</organism>
<evidence type="ECO:0000256" key="2">
    <source>
        <dbReference type="ARBA" id="ARBA00022670"/>
    </source>
</evidence>
<gene>
    <name evidence="6" type="ORF">SCF082_LOCUS43547</name>
</gene>